<dbReference type="PANTHER" id="PTHR38353:SF2">
    <property type="entry name" value="TROPOMYOSIN"/>
    <property type="match status" value="1"/>
</dbReference>
<feature type="region of interest" description="Disordered" evidence="2">
    <location>
        <begin position="146"/>
        <end position="170"/>
    </location>
</feature>
<protein>
    <submittedName>
        <fullName evidence="3">Uncharacterized protein</fullName>
    </submittedName>
</protein>
<evidence type="ECO:0000256" key="1">
    <source>
        <dbReference type="SAM" id="Coils"/>
    </source>
</evidence>
<keyword evidence="1" id="KW-0175">Coiled coil</keyword>
<accession>A0A8J5RJM3</accession>
<evidence type="ECO:0000256" key="2">
    <source>
        <dbReference type="SAM" id="MobiDB-lite"/>
    </source>
</evidence>
<gene>
    <name evidence="3" type="ORF">GUJ93_ZPchr0008g12182</name>
</gene>
<organism evidence="3 4">
    <name type="scientific">Zizania palustris</name>
    <name type="common">Northern wild rice</name>
    <dbReference type="NCBI Taxonomy" id="103762"/>
    <lineage>
        <taxon>Eukaryota</taxon>
        <taxon>Viridiplantae</taxon>
        <taxon>Streptophyta</taxon>
        <taxon>Embryophyta</taxon>
        <taxon>Tracheophyta</taxon>
        <taxon>Spermatophyta</taxon>
        <taxon>Magnoliopsida</taxon>
        <taxon>Liliopsida</taxon>
        <taxon>Poales</taxon>
        <taxon>Poaceae</taxon>
        <taxon>BOP clade</taxon>
        <taxon>Oryzoideae</taxon>
        <taxon>Oryzeae</taxon>
        <taxon>Zizaniinae</taxon>
        <taxon>Zizania</taxon>
    </lineage>
</organism>
<dbReference type="Proteomes" id="UP000729402">
    <property type="component" value="Unassembled WGS sequence"/>
</dbReference>
<dbReference type="OrthoDB" id="1933536at2759"/>
<keyword evidence="4" id="KW-1185">Reference proteome</keyword>
<feature type="coiled-coil region" evidence="1">
    <location>
        <begin position="1"/>
        <end position="98"/>
    </location>
</feature>
<dbReference type="EMBL" id="JAAALK010000290">
    <property type="protein sequence ID" value="KAG8047054.1"/>
    <property type="molecule type" value="Genomic_DNA"/>
</dbReference>
<evidence type="ECO:0000313" key="3">
    <source>
        <dbReference type="EMBL" id="KAG8047054.1"/>
    </source>
</evidence>
<comment type="caution">
    <text evidence="3">The sequence shown here is derived from an EMBL/GenBank/DDBJ whole genome shotgun (WGS) entry which is preliminary data.</text>
</comment>
<proteinExistence type="predicted"/>
<dbReference type="PANTHER" id="PTHR38353">
    <property type="entry name" value="TROPOMYOSIN"/>
    <property type="match status" value="1"/>
</dbReference>
<dbReference type="AlphaFoldDB" id="A0A8J5RJM3"/>
<evidence type="ECO:0000313" key="4">
    <source>
        <dbReference type="Proteomes" id="UP000729402"/>
    </source>
</evidence>
<reference evidence="3" key="2">
    <citation type="submission" date="2021-02" db="EMBL/GenBank/DDBJ databases">
        <authorList>
            <person name="Kimball J.A."/>
            <person name="Haas M.W."/>
            <person name="Macchietto M."/>
            <person name="Kono T."/>
            <person name="Duquette J."/>
            <person name="Shao M."/>
        </authorList>
    </citation>
    <scope>NUCLEOTIDE SEQUENCE</scope>
    <source>
        <tissue evidence="3">Fresh leaf tissue</tissue>
    </source>
</reference>
<name>A0A8J5RJM3_ZIZPA</name>
<reference evidence="3" key="1">
    <citation type="journal article" date="2021" name="bioRxiv">
        <title>Whole Genome Assembly and Annotation of Northern Wild Rice, Zizania palustris L., Supports a Whole Genome Duplication in the Zizania Genus.</title>
        <authorList>
            <person name="Haas M."/>
            <person name="Kono T."/>
            <person name="Macchietto M."/>
            <person name="Millas R."/>
            <person name="McGilp L."/>
            <person name="Shao M."/>
            <person name="Duquette J."/>
            <person name="Hirsch C.N."/>
            <person name="Kimball J."/>
        </authorList>
    </citation>
    <scope>NUCLEOTIDE SEQUENCE</scope>
    <source>
        <tissue evidence="3">Fresh leaf tissue</tissue>
    </source>
</reference>
<sequence length="284" mass="32215">MEEYLANVKTLRSYMSDLEEEATKRSAEEQRQRTAIDAHDADLAQVRAQAKQASDEAEQFAKTRAQVCVEMSKKQCRIASLEIECATLKQSLELLLQEITSSSSKLIEKRLFYKKSMEYLTVKLQEQQEWLGAFKLKVEASQSKQNLLEGESHGKLNSPESVDKEDDAGRKQGELRIQLELTQLKIEEIKAKRSAFLSETNQIKQTIGQEKSTISGFPAPLQQMDMKSLEEEHKALQGDKAGEVEYFHSLEKRINEMKVVSDAVKCRCGLEYKVELGGQAMDLS</sequence>